<feature type="disulfide bond" evidence="17">
    <location>
        <begin position="179"/>
        <end position="188"/>
    </location>
</feature>
<dbReference type="GO" id="GO:0007155">
    <property type="term" value="P:cell adhesion"/>
    <property type="evidence" value="ECO:0007669"/>
    <property type="project" value="UniProtKB-KW"/>
</dbReference>
<dbReference type="InterPro" id="IPR000436">
    <property type="entry name" value="Sushi_SCR_CCP_dom"/>
</dbReference>
<keyword evidence="13 19" id="KW-1133">Transmembrane helix</keyword>
<evidence type="ECO:0000256" key="11">
    <source>
        <dbReference type="ARBA" id="ARBA00022837"/>
    </source>
</evidence>
<dbReference type="Gene3D" id="3.10.100.10">
    <property type="entry name" value="Mannose-Binding Protein A, subunit A"/>
    <property type="match status" value="1"/>
</dbReference>
<keyword evidence="6 19" id="KW-0812">Transmembrane</keyword>
<evidence type="ECO:0000256" key="19">
    <source>
        <dbReference type="SAM" id="Phobius"/>
    </source>
</evidence>
<dbReference type="SUPFAM" id="SSF56436">
    <property type="entry name" value="C-type lectin-like"/>
    <property type="match status" value="1"/>
</dbReference>
<dbReference type="PROSITE" id="PS01186">
    <property type="entry name" value="EGF_2"/>
    <property type="match status" value="1"/>
</dbReference>
<dbReference type="PROSITE" id="PS00022">
    <property type="entry name" value="EGF_1"/>
    <property type="match status" value="1"/>
</dbReference>
<keyword evidence="3" id="KW-1003">Cell membrane</keyword>
<name>A0AAV1FHD4_XYRNO</name>
<dbReference type="GO" id="GO:0046872">
    <property type="term" value="F:metal ion binding"/>
    <property type="evidence" value="ECO:0007669"/>
    <property type="project" value="UniProtKB-KW"/>
</dbReference>
<dbReference type="InterPro" id="IPR016186">
    <property type="entry name" value="C-type_lectin-like/link_sf"/>
</dbReference>
<keyword evidence="14 19" id="KW-0472">Membrane</keyword>
<evidence type="ECO:0000256" key="12">
    <source>
        <dbReference type="ARBA" id="ARBA00022889"/>
    </source>
</evidence>
<dbReference type="InterPro" id="IPR033991">
    <property type="entry name" value="Selectin_CTLD"/>
</dbReference>
<feature type="transmembrane region" description="Helical" evidence="19">
    <location>
        <begin position="510"/>
        <end position="532"/>
    </location>
</feature>
<dbReference type="PANTHER" id="PTHR19325:SF569">
    <property type="entry name" value="COMPLEMENT COMPONENT 4 BINDING PROTEIN, SECRETORY-RELATED"/>
    <property type="match status" value="1"/>
</dbReference>
<keyword evidence="9" id="KW-0430">Lectin</keyword>
<evidence type="ECO:0000259" key="20">
    <source>
        <dbReference type="PROSITE" id="PS50026"/>
    </source>
</evidence>
<dbReference type="Pfam" id="PF00059">
    <property type="entry name" value="Lectin_C"/>
    <property type="match status" value="1"/>
</dbReference>
<evidence type="ECO:0000256" key="16">
    <source>
        <dbReference type="ARBA" id="ARBA00023180"/>
    </source>
</evidence>
<evidence type="ECO:0000256" key="14">
    <source>
        <dbReference type="ARBA" id="ARBA00023136"/>
    </source>
</evidence>
<feature type="domain" description="Sushi" evidence="22">
    <location>
        <begin position="445"/>
        <end position="503"/>
    </location>
</feature>
<feature type="disulfide bond" evidence="18">
    <location>
        <begin position="415"/>
        <end position="442"/>
    </location>
</feature>
<dbReference type="Gene3D" id="2.10.70.10">
    <property type="entry name" value="Complement Module, domain 1"/>
    <property type="match status" value="5"/>
</dbReference>
<keyword evidence="4 17" id="KW-0245">EGF-like domain</keyword>
<keyword evidence="24" id="KW-1185">Reference proteome</keyword>
<feature type="domain" description="EGF-like" evidence="20">
    <location>
        <begin position="154"/>
        <end position="189"/>
    </location>
</feature>
<evidence type="ECO:0000256" key="6">
    <source>
        <dbReference type="ARBA" id="ARBA00022692"/>
    </source>
</evidence>
<evidence type="ECO:0000313" key="23">
    <source>
        <dbReference type="EMBL" id="CAJ1060430.1"/>
    </source>
</evidence>
<accession>A0AAV1FHD4</accession>
<dbReference type="PRINTS" id="PR00343">
    <property type="entry name" value="SELECTIN"/>
</dbReference>
<gene>
    <name evidence="23" type="ORF">XNOV1_A007124</name>
</gene>
<evidence type="ECO:0000256" key="8">
    <source>
        <dbReference type="ARBA" id="ARBA00022729"/>
    </source>
</evidence>
<evidence type="ECO:0000313" key="24">
    <source>
        <dbReference type="Proteomes" id="UP001178508"/>
    </source>
</evidence>
<dbReference type="GO" id="GO:0005886">
    <property type="term" value="C:plasma membrane"/>
    <property type="evidence" value="ECO:0007669"/>
    <property type="project" value="UniProtKB-SubCell"/>
</dbReference>
<evidence type="ECO:0000256" key="4">
    <source>
        <dbReference type="ARBA" id="ARBA00022536"/>
    </source>
</evidence>
<dbReference type="PROSITE" id="PS50026">
    <property type="entry name" value="EGF_3"/>
    <property type="match status" value="1"/>
</dbReference>
<dbReference type="InterPro" id="IPR035976">
    <property type="entry name" value="Sushi/SCR/CCP_sf"/>
</dbReference>
<dbReference type="PROSITE" id="PS00615">
    <property type="entry name" value="C_TYPE_LECTIN_1"/>
    <property type="match status" value="1"/>
</dbReference>
<dbReference type="SMART" id="SM00181">
    <property type="entry name" value="EGF"/>
    <property type="match status" value="1"/>
</dbReference>
<keyword evidence="11" id="KW-0106">Calcium</keyword>
<dbReference type="InterPro" id="IPR016187">
    <property type="entry name" value="CTDL_fold"/>
</dbReference>
<dbReference type="CDD" id="cd00033">
    <property type="entry name" value="CCP"/>
    <property type="match status" value="5"/>
</dbReference>
<keyword evidence="15 17" id="KW-1015">Disulfide bond</keyword>
<sequence length="565" mass="62371">MLKMTCGLKTPSSRISLTFLVLCMWTGVDSWSYFYSEKPMSWTNARTWCKTHYTDMVAIQNQEEIAHLNSWLPKQRNYYWIGIRKINNVWTWVGTNKALTEEATNWADKEPNNGQGGKTAGLNEDCVEMYIQREKEPGKWNDERCGKFKTALCYAAACKNDSCLYGECVETINNHTCVCHEGFYGDRCEQVVECNRDEVTVPDKGSVSCTHEYGDFSFNTSCHYSCEQGYQPNISGPLTCNGSGEWSEQPPTCELVQCQKLSPPTRGSMQCSDPLGPSSYSSTCVFTCDEGYALSGSSSKTLQCQATGNWNDSQPLCSVVQCPDLKGLENGVISCGDDADARFSFGNTCSFSCKPGYRLMGSSRATCTSAAEWSERMPRCEAITCKAPEEDVQLITKCSQPVTDLRPDSTCSFSCSAGFELQGSQTIQCSGDGEWSTTIPTCKAVRCPLLEAPENGLINCSNERVYNSQCYFTCDEGYSVQGHDLLICNQNGSWTGEKPTCQAQINKVTAIASSVATGGTLLTGLSLATWILKRLRQKADKFELSSDSDIEPPPQIYKNSIDSLI</sequence>
<dbReference type="InterPro" id="IPR002396">
    <property type="entry name" value="Selectin_superfamily"/>
</dbReference>
<dbReference type="CDD" id="cd00054">
    <property type="entry name" value="EGF_CA"/>
    <property type="match status" value="1"/>
</dbReference>
<dbReference type="PANTHER" id="PTHR19325">
    <property type="entry name" value="COMPLEMENT COMPONENT-RELATED SUSHI DOMAIN-CONTAINING"/>
    <property type="match status" value="1"/>
</dbReference>
<dbReference type="EMBL" id="OY660870">
    <property type="protein sequence ID" value="CAJ1060430.1"/>
    <property type="molecule type" value="Genomic_DNA"/>
</dbReference>
<feature type="disulfide bond" evidence="18">
    <location>
        <begin position="353"/>
        <end position="380"/>
    </location>
</feature>
<evidence type="ECO:0000256" key="13">
    <source>
        <dbReference type="ARBA" id="ARBA00022989"/>
    </source>
</evidence>
<dbReference type="InterPro" id="IPR018378">
    <property type="entry name" value="C-type_lectin_CS"/>
</dbReference>
<feature type="domain" description="C-type lectin" evidence="21">
    <location>
        <begin position="28"/>
        <end position="154"/>
    </location>
</feature>
<feature type="domain" description="Sushi" evidence="22">
    <location>
        <begin position="333"/>
        <end position="382"/>
    </location>
</feature>
<evidence type="ECO:0000256" key="10">
    <source>
        <dbReference type="ARBA" id="ARBA00022737"/>
    </source>
</evidence>
<keyword evidence="10" id="KW-0677">Repeat</keyword>
<feature type="domain" description="Sushi" evidence="22">
    <location>
        <begin position="192"/>
        <end position="255"/>
    </location>
</feature>
<dbReference type="Proteomes" id="UP001178508">
    <property type="component" value="Chromosome 7"/>
</dbReference>
<evidence type="ECO:0000256" key="7">
    <source>
        <dbReference type="ARBA" id="ARBA00022723"/>
    </source>
</evidence>
<reference evidence="23" key="1">
    <citation type="submission" date="2023-08" db="EMBL/GenBank/DDBJ databases">
        <authorList>
            <person name="Alioto T."/>
            <person name="Alioto T."/>
            <person name="Gomez Garrido J."/>
        </authorList>
    </citation>
    <scope>NUCLEOTIDE SEQUENCE</scope>
</reference>
<feature type="domain" description="Sushi" evidence="22">
    <location>
        <begin position="383"/>
        <end position="444"/>
    </location>
</feature>
<dbReference type="SUPFAM" id="SSF57535">
    <property type="entry name" value="Complement control module/SCR domain"/>
    <property type="match status" value="5"/>
</dbReference>
<comment type="similarity">
    <text evidence="2">Belongs to the selectin/LECAM family.</text>
</comment>
<feature type="disulfide bond" evidence="18">
    <location>
        <begin position="226"/>
        <end position="253"/>
    </location>
</feature>
<feature type="disulfide bond" evidence="18">
    <location>
        <begin position="474"/>
        <end position="501"/>
    </location>
</feature>
<dbReference type="SMART" id="SM00032">
    <property type="entry name" value="CCP"/>
    <property type="match status" value="5"/>
</dbReference>
<dbReference type="Gene3D" id="2.10.25.10">
    <property type="entry name" value="Laminin"/>
    <property type="match status" value="1"/>
</dbReference>
<evidence type="ECO:0000259" key="21">
    <source>
        <dbReference type="PROSITE" id="PS50041"/>
    </source>
</evidence>
<dbReference type="PROSITE" id="PS50923">
    <property type="entry name" value="SUSHI"/>
    <property type="match status" value="5"/>
</dbReference>
<evidence type="ECO:0000256" key="1">
    <source>
        <dbReference type="ARBA" id="ARBA00004251"/>
    </source>
</evidence>
<comment type="caution">
    <text evidence="17">Lacks conserved residue(s) required for the propagation of feature annotation.</text>
</comment>
<evidence type="ECO:0000256" key="5">
    <source>
        <dbReference type="ARBA" id="ARBA00022659"/>
    </source>
</evidence>
<comment type="subcellular location">
    <subcellularLocation>
        <location evidence="1">Cell membrane</location>
        <topology evidence="1">Single-pass type I membrane protein</topology>
    </subcellularLocation>
</comment>
<keyword evidence="12" id="KW-0130">Cell adhesion</keyword>
<organism evidence="23 24">
    <name type="scientific">Xyrichtys novacula</name>
    <name type="common">Pearly razorfish</name>
    <name type="synonym">Hemipteronotus novacula</name>
    <dbReference type="NCBI Taxonomy" id="13765"/>
    <lineage>
        <taxon>Eukaryota</taxon>
        <taxon>Metazoa</taxon>
        <taxon>Chordata</taxon>
        <taxon>Craniata</taxon>
        <taxon>Vertebrata</taxon>
        <taxon>Euteleostomi</taxon>
        <taxon>Actinopterygii</taxon>
        <taxon>Neopterygii</taxon>
        <taxon>Teleostei</taxon>
        <taxon>Neoteleostei</taxon>
        <taxon>Acanthomorphata</taxon>
        <taxon>Eupercaria</taxon>
        <taxon>Labriformes</taxon>
        <taxon>Labridae</taxon>
        <taxon>Xyrichtys</taxon>
    </lineage>
</organism>
<evidence type="ECO:0000256" key="18">
    <source>
        <dbReference type="PROSITE-ProRule" id="PRU00302"/>
    </source>
</evidence>
<keyword evidence="16" id="KW-0325">Glycoprotein</keyword>
<keyword evidence="7" id="KW-0479">Metal-binding</keyword>
<dbReference type="GO" id="GO:0030246">
    <property type="term" value="F:carbohydrate binding"/>
    <property type="evidence" value="ECO:0007669"/>
    <property type="project" value="UniProtKB-KW"/>
</dbReference>
<dbReference type="SMART" id="SM00034">
    <property type="entry name" value="CLECT"/>
    <property type="match status" value="1"/>
</dbReference>
<dbReference type="InterPro" id="IPR050350">
    <property type="entry name" value="Compl-Cell_Adhes-Reg"/>
</dbReference>
<evidence type="ECO:0000256" key="3">
    <source>
        <dbReference type="ARBA" id="ARBA00022475"/>
    </source>
</evidence>
<feature type="domain" description="Sushi" evidence="22">
    <location>
        <begin position="256"/>
        <end position="319"/>
    </location>
</feature>
<dbReference type="InterPro" id="IPR000742">
    <property type="entry name" value="EGF"/>
</dbReference>
<dbReference type="InterPro" id="IPR001304">
    <property type="entry name" value="C-type_lectin-like"/>
</dbReference>
<protein>
    <submittedName>
        <fullName evidence="23">E-selectin-like</fullName>
    </submittedName>
</protein>
<keyword evidence="5 18" id="KW-0768">Sushi</keyword>
<evidence type="ECO:0000259" key="22">
    <source>
        <dbReference type="PROSITE" id="PS50923"/>
    </source>
</evidence>
<keyword evidence="8" id="KW-0732">Signal</keyword>
<dbReference type="FunFam" id="3.10.100.10:FF:000007">
    <property type="entry name" value="L-selectin"/>
    <property type="match status" value="1"/>
</dbReference>
<evidence type="ECO:0000256" key="2">
    <source>
        <dbReference type="ARBA" id="ARBA00007360"/>
    </source>
</evidence>
<evidence type="ECO:0000256" key="15">
    <source>
        <dbReference type="ARBA" id="ARBA00023157"/>
    </source>
</evidence>
<dbReference type="AlphaFoldDB" id="A0AAV1FHD4"/>
<evidence type="ECO:0000256" key="9">
    <source>
        <dbReference type="ARBA" id="ARBA00022734"/>
    </source>
</evidence>
<feature type="disulfide bond" evidence="17">
    <location>
        <begin position="158"/>
        <end position="168"/>
    </location>
</feature>
<dbReference type="FunFam" id="2.10.70.10:FF:000001">
    <property type="entry name" value="Selectin P"/>
    <property type="match status" value="4"/>
</dbReference>
<dbReference type="PROSITE" id="PS50041">
    <property type="entry name" value="C_TYPE_LECTIN_2"/>
    <property type="match status" value="1"/>
</dbReference>
<evidence type="ECO:0000256" key="17">
    <source>
        <dbReference type="PROSITE-ProRule" id="PRU00076"/>
    </source>
</evidence>
<dbReference type="Pfam" id="PF00084">
    <property type="entry name" value="Sushi"/>
    <property type="match status" value="5"/>
</dbReference>
<proteinExistence type="inferred from homology"/>
<dbReference type="CDD" id="cd03592">
    <property type="entry name" value="CLECT_selectins_like"/>
    <property type="match status" value="1"/>
</dbReference>